<evidence type="ECO:0000313" key="3">
    <source>
        <dbReference type="EMBL" id="ORV88650.1"/>
    </source>
</evidence>
<dbReference type="EMBL" id="LQPC01000028">
    <property type="protein sequence ID" value="ORV88650.1"/>
    <property type="molecule type" value="Genomic_DNA"/>
</dbReference>
<keyword evidence="5" id="KW-1185">Reference proteome</keyword>
<name>A0A1X1WQ48_MYCIR</name>
<sequence>MDFCLGDPDGSATVWSAGADTDFDGDGVFDAVGLDVDDDGFDDVLLDLDIDGMADHAVLDLDGDGTPEAYVTDDGTGTWAVAAERAGAALRWLGLDGVEHPASSAPDLDADGSPERLGDSDGNGLADRAFGDAQAWVDTDLDGRWDVRLSDGNGDGAADSVEYL</sequence>
<dbReference type="RefSeq" id="WP_085174349.1">
    <property type="nucleotide sequence ID" value="NZ_JAPQYE010000023.1"/>
</dbReference>
<accession>A0A1X1WQ48</accession>
<protein>
    <submittedName>
        <fullName evidence="3">Pullulanase</fullName>
    </submittedName>
</protein>
<feature type="region of interest" description="Disordered" evidence="1">
    <location>
        <begin position="101"/>
        <end position="128"/>
    </location>
</feature>
<gene>
    <name evidence="3" type="ORF">AWC12_12170</name>
    <name evidence="2" type="ORF">OY187_28360</name>
</gene>
<proteinExistence type="predicted"/>
<evidence type="ECO:0000313" key="4">
    <source>
        <dbReference type="Proteomes" id="UP000193622"/>
    </source>
</evidence>
<dbReference type="EMBL" id="JAPQYE010000023">
    <property type="protein sequence ID" value="MCZ0731973.1"/>
    <property type="molecule type" value="Genomic_DNA"/>
</dbReference>
<dbReference type="Proteomes" id="UP001084650">
    <property type="component" value="Unassembled WGS sequence"/>
</dbReference>
<dbReference type="AlphaFoldDB" id="A0A1X1WQ48"/>
<comment type="caution">
    <text evidence="3">The sequence shown here is derived from an EMBL/GenBank/DDBJ whole genome shotgun (WGS) entry which is preliminary data.</text>
</comment>
<reference evidence="3 4" key="1">
    <citation type="submission" date="2016-01" db="EMBL/GenBank/DDBJ databases">
        <title>The new phylogeny of the genus Mycobacterium.</title>
        <authorList>
            <person name="Tarcisio F."/>
            <person name="Conor M."/>
            <person name="Antonella G."/>
            <person name="Elisabetta G."/>
            <person name="Giulia F.S."/>
            <person name="Sara T."/>
            <person name="Anna F."/>
            <person name="Clotilde B."/>
            <person name="Roberto B."/>
            <person name="Veronica D.S."/>
            <person name="Fabio R."/>
            <person name="Monica P."/>
            <person name="Olivier J."/>
            <person name="Enrico T."/>
            <person name="Nicola S."/>
        </authorList>
    </citation>
    <scope>NUCLEOTIDE SEQUENCE [LARGE SCALE GENOMIC DNA]</scope>
    <source>
        <strain evidence="3 4">DSM 45541</strain>
    </source>
</reference>
<organism evidence="3 4">
    <name type="scientific">Mycolicibacterium iranicum</name>
    <name type="common">Mycobacterium iranicum</name>
    <dbReference type="NCBI Taxonomy" id="912594"/>
    <lineage>
        <taxon>Bacteria</taxon>
        <taxon>Bacillati</taxon>
        <taxon>Actinomycetota</taxon>
        <taxon>Actinomycetes</taxon>
        <taxon>Mycobacteriales</taxon>
        <taxon>Mycobacteriaceae</taxon>
        <taxon>Mycolicibacterium</taxon>
    </lineage>
</organism>
<evidence type="ECO:0000256" key="1">
    <source>
        <dbReference type="SAM" id="MobiDB-lite"/>
    </source>
</evidence>
<dbReference type="Proteomes" id="UP000193622">
    <property type="component" value="Unassembled WGS sequence"/>
</dbReference>
<evidence type="ECO:0000313" key="5">
    <source>
        <dbReference type="Proteomes" id="UP001084650"/>
    </source>
</evidence>
<reference evidence="2" key="2">
    <citation type="submission" date="2022-12" db="EMBL/GenBank/DDBJ databases">
        <title>Whole genome sequence of Mycolicibacterium iranicum strain SBH312.</title>
        <authorList>
            <person name="Jani J."/>
            <person name="Arifin Mustapha Z."/>
            <person name="Ahmed K."/>
            <person name="Kai Ling C."/>
        </authorList>
    </citation>
    <scope>NUCLEOTIDE SEQUENCE</scope>
    <source>
        <strain evidence="2">SBH312</strain>
    </source>
</reference>
<evidence type="ECO:0000313" key="2">
    <source>
        <dbReference type="EMBL" id="MCZ0731973.1"/>
    </source>
</evidence>